<gene>
    <name evidence="2" type="ORF">KIL84_000437</name>
</gene>
<feature type="region of interest" description="Disordered" evidence="1">
    <location>
        <begin position="1"/>
        <end position="43"/>
    </location>
</feature>
<accession>A0A9D3XGB5</accession>
<evidence type="ECO:0000313" key="3">
    <source>
        <dbReference type="Proteomes" id="UP000827986"/>
    </source>
</evidence>
<sequence>MRRKPEKVCPEINATAERGKDTSGPRSHLLPHPSHRSSPESNNAKFSFHHFTPLLLVLPPWSTPKNPAPFLMVLPCSGVDGCLSLITKDGKGCSIGERDRLSALRPRTEVTGLGFNREMWVKH</sequence>
<evidence type="ECO:0000256" key="1">
    <source>
        <dbReference type="SAM" id="MobiDB-lite"/>
    </source>
</evidence>
<name>A0A9D3XGB5_9SAUR</name>
<keyword evidence="3" id="KW-1185">Reference proteome</keyword>
<comment type="caution">
    <text evidence="2">The sequence shown here is derived from an EMBL/GenBank/DDBJ whole genome shotgun (WGS) entry which is preliminary data.</text>
</comment>
<proteinExistence type="predicted"/>
<dbReference type="Proteomes" id="UP000827986">
    <property type="component" value="Unassembled WGS sequence"/>
</dbReference>
<organism evidence="2 3">
    <name type="scientific">Mauremys mutica</name>
    <name type="common">yellowpond turtle</name>
    <dbReference type="NCBI Taxonomy" id="74926"/>
    <lineage>
        <taxon>Eukaryota</taxon>
        <taxon>Metazoa</taxon>
        <taxon>Chordata</taxon>
        <taxon>Craniata</taxon>
        <taxon>Vertebrata</taxon>
        <taxon>Euteleostomi</taxon>
        <taxon>Archelosauria</taxon>
        <taxon>Testudinata</taxon>
        <taxon>Testudines</taxon>
        <taxon>Cryptodira</taxon>
        <taxon>Durocryptodira</taxon>
        <taxon>Testudinoidea</taxon>
        <taxon>Geoemydidae</taxon>
        <taxon>Geoemydinae</taxon>
        <taxon>Mauremys</taxon>
    </lineage>
</organism>
<evidence type="ECO:0000313" key="2">
    <source>
        <dbReference type="EMBL" id="KAH1179106.1"/>
    </source>
</evidence>
<protein>
    <submittedName>
        <fullName evidence="2">Uncharacterized protein</fullName>
    </submittedName>
</protein>
<dbReference type="AlphaFoldDB" id="A0A9D3XGB5"/>
<dbReference type="EMBL" id="JAHDVG010000473">
    <property type="protein sequence ID" value="KAH1179106.1"/>
    <property type="molecule type" value="Genomic_DNA"/>
</dbReference>
<reference evidence="2" key="1">
    <citation type="submission" date="2021-09" db="EMBL/GenBank/DDBJ databases">
        <title>The genome of Mauremys mutica provides insights into the evolution of semi-aquatic lifestyle.</title>
        <authorList>
            <person name="Gong S."/>
            <person name="Gao Y."/>
        </authorList>
    </citation>
    <scope>NUCLEOTIDE SEQUENCE</scope>
    <source>
        <strain evidence="2">MM-2020</strain>
        <tissue evidence="2">Muscle</tissue>
    </source>
</reference>